<protein>
    <recommendedName>
        <fullName evidence="3">RHS repeat protein</fullName>
    </recommendedName>
</protein>
<gene>
    <name evidence="1" type="ORF">FHK87_20755</name>
</gene>
<proteinExistence type="predicted"/>
<dbReference type="EMBL" id="VFWZ01000008">
    <property type="protein sequence ID" value="TPN82859.1"/>
    <property type="molecule type" value="Genomic_DNA"/>
</dbReference>
<dbReference type="Gene3D" id="2.180.10.10">
    <property type="entry name" value="RHS repeat-associated core"/>
    <property type="match status" value="1"/>
</dbReference>
<evidence type="ECO:0000313" key="1">
    <source>
        <dbReference type="EMBL" id="TPN82859.1"/>
    </source>
</evidence>
<dbReference type="RefSeq" id="WP_140596230.1">
    <property type="nucleotide sequence ID" value="NZ_VFWZ01000008.1"/>
</dbReference>
<dbReference type="Proteomes" id="UP000315540">
    <property type="component" value="Unassembled WGS sequence"/>
</dbReference>
<accession>A0A504J6Z1</accession>
<keyword evidence="2" id="KW-1185">Reference proteome</keyword>
<evidence type="ECO:0008006" key="3">
    <source>
        <dbReference type="Google" id="ProtNLM"/>
    </source>
</evidence>
<dbReference type="AlphaFoldDB" id="A0A504J6Z1"/>
<evidence type="ECO:0000313" key="2">
    <source>
        <dbReference type="Proteomes" id="UP000315540"/>
    </source>
</evidence>
<reference evidence="1 2" key="1">
    <citation type="submission" date="2019-06" db="EMBL/GenBank/DDBJ databases">
        <authorList>
            <person name="Meng X."/>
        </authorList>
    </citation>
    <scope>NUCLEOTIDE SEQUENCE [LARGE SCALE GENOMIC DNA]</scope>
    <source>
        <strain evidence="1 2">M625</strain>
    </source>
</reference>
<sequence length="336" mass="39745">MRIVILFFLVFIGNIVAQDKEVISYYANKNVAVKKNENTILFYDNSGKLIRLIDLKVKKSISFGLPIEVKNIIFFGSSKKMRGDIDTFPTYLYTHINENAGVVLCDKIIYYNELGLKVGYVEKCPDDTGGDDYRFGKEKLYQYNDFGQLTTIKGDTIRAYDNNGRMIRFFRRNHFTGKIFNIYNYHYTNNKLITKENFDTEYTDTILKSISKYKYDHKDRLKSIKNFNVYKGKEVFQSSFLFDYNSKNLIVRVSKKKRYAKKELTLLSYKYDKNLKIQYSYIYPNQKLEYEYDKKGNLIQVSENGKIINTYRYNDVGTRIYSSNGWSESTSYLEYK</sequence>
<comment type="caution">
    <text evidence="1">The sequence shown here is derived from an EMBL/GenBank/DDBJ whole genome shotgun (WGS) entry which is preliminary data.</text>
</comment>
<name>A0A504J6Z1_9FLAO</name>
<organism evidence="1 2">
    <name type="scientific">Aquimarina algicola</name>
    <dbReference type="NCBI Taxonomy" id="2589995"/>
    <lineage>
        <taxon>Bacteria</taxon>
        <taxon>Pseudomonadati</taxon>
        <taxon>Bacteroidota</taxon>
        <taxon>Flavobacteriia</taxon>
        <taxon>Flavobacteriales</taxon>
        <taxon>Flavobacteriaceae</taxon>
        <taxon>Aquimarina</taxon>
    </lineage>
</organism>
<dbReference type="OrthoDB" id="1156171at2"/>